<comment type="catalytic activity">
    <reaction evidence="1">
        <text>Thiol-dependent hydrolysis of ester, thioester, amide, peptide and isopeptide bonds formed by the C-terminal Gly of ubiquitin (a 76-residue protein attached to proteins as an intracellular targeting signal).</text>
        <dbReference type="EC" id="3.4.19.12"/>
    </reaction>
</comment>
<keyword evidence="7" id="KW-0788">Thiol protease</keyword>
<evidence type="ECO:0000259" key="9">
    <source>
        <dbReference type="PROSITE" id="PS50235"/>
    </source>
</evidence>
<dbReference type="GO" id="GO:0006508">
    <property type="term" value="P:proteolysis"/>
    <property type="evidence" value="ECO:0007669"/>
    <property type="project" value="UniProtKB-KW"/>
</dbReference>
<name>A0A8H3FXP5_9LECA</name>
<dbReference type="PROSITE" id="PS50235">
    <property type="entry name" value="USP_3"/>
    <property type="match status" value="1"/>
</dbReference>
<dbReference type="InterPro" id="IPR050164">
    <property type="entry name" value="Peptidase_C19"/>
</dbReference>
<comment type="similarity">
    <text evidence="2">Belongs to the peptidase C19 family.</text>
</comment>
<dbReference type="InterPro" id="IPR028889">
    <property type="entry name" value="USP"/>
</dbReference>
<evidence type="ECO:0000256" key="5">
    <source>
        <dbReference type="ARBA" id="ARBA00022786"/>
    </source>
</evidence>
<reference evidence="10" key="1">
    <citation type="submission" date="2021-03" db="EMBL/GenBank/DDBJ databases">
        <authorList>
            <person name="Tagirdzhanova G."/>
        </authorList>
    </citation>
    <scope>NUCLEOTIDE SEQUENCE</scope>
</reference>
<dbReference type="GO" id="GO:0016579">
    <property type="term" value="P:protein deubiquitination"/>
    <property type="evidence" value="ECO:0007669"/>
    <property type="project" value="InterPro"/>
</dbReference>
<evidence type="ECO:0000256" key="7">
    <source>
        <dbReference type="ARBA" id="ARBA00022807"/>
    </source>
</evidence>
<dbReference type="GO" id="GO:0005634">
    <property type="term" value="C:nucleus"/>
    <property type="evidence" value="ECO:0007669"/>
    <property type="project" value="UniProtKB-SubCell"/>
</dbReference>
<evidence type="ECO:0000256" key="1">
    <source>
        <dbReference type="ARBA" id="ARBA00000707"/>
    </source>
</evidence>
<feature type="region of interest" description="Disordered" evidence="8">
    <location>
        <begin position="716"/>
        <end position="773"/>
    </location>
</feature>
<evidence type="ECO:0000256" key="2">
    <source>
        <dbReference type="ARBA" id="ARBA00009085"/>
    </source>
</evidence>
<dbReference type="AlphaFoldDB" id="A0A8H3FXP5"/>
<dbReference type="Proteomes" id="UP000664169">
    <property type="component" value="Unassembled WGS sequence"/>
</dbReference>
<dbReference type="EC" id="3.4.19.12" evidence="3"/>
<proteinExistence type="inferred from homology"/>
<dbReference type="InterPro" id="IPR038765">
    <property type="entry name" value="Papain-like_cys_pep_sf"/>
</dbReference>
<accession>A0A8H3FXP5</accession>
<feature type="domain" description="USP" evidence="9">
    <location>
        <begin position="131"/>
        <end position="557"/>
    </location>
</feature>
<evidence type="ECO:0000256" key="8">
    <source>
        <dbReference type="SAM" id="MobiDB-lite"/>
    </source>
</evidence>
<feature type="compositionally biased region" description="Basic and acidic residues" evidence="8">
    <location>
        <begin position="761"/>
        <end position="773"/>
    </location>
</feature>
<dbReference type="GO" id="GO:0004843">
    <property type="term" value="F:cysteine-type deubiquitinase activity"/>
    <property type="evidence" value="ECO:0007669"/>
    <property type="project" value="UniProtKB-EC"/>
</dbReference>
<evidence type="ECO:0000313" key="11">
    <source>
        <dbReference type="Proteomes" id="UP000664169"/>
    </source>
</evidence>
<sequence>MSDFKKLLSRWDKSKVSRDQVLNPDGTDNLLGLFGDENDRLRIKISEKELEKKVMSYPAIKYTCLILQKIKDTQDLLLKAGITKYREQDITFVLKSSYIGGDALKAADSLILLRESEEGIVKAYNPKLKLKGAVNHNGVSCYLDSILFAMLCRMESFEAMLYNSFEDAKRNDLVILIRLWVNTIREGKLVEADLTKRIQEALANCGWLDAAQNEQEDASEAFTFITDNLNLPMLTLKMDLFHFGKEDDKDDHKFIRERLLEVAVPDDKTDGQTITLEECLETYFNSRVEVKRYLERRGTGAYGSGLQKSSTDPTKKSAVNVETTEIIESAPSTPAEGPPFVFPSHPSTRPEPYPLKHRAPSIIQDMAVYDDEKAMLKADLDRANSFPRSPTTGRIRAGTLRKEVLMPAWQFFSLIPWYTDIEPNSDAQIEAHLETKRPVLGICLKRYTYTNSGEAIRRGTHIDIPIEIGLPHFIHDVKMDANEAAFGKFKLSLQSVVCHRGRSVHEGHYVSLVRGVWPDGEDKWVLFDDLASERIRPIDIARALHDECPYLLFYQIQPIEDPSDISRGERPPSYLSDARDSNVADLSRNPSILNSKGSPSTGRSSFEEIENIRYRGRTSFNDERRSSIPLSQESTVDAAKPEIATSRPDTPGKESKPSKRGSYSRNHSPSGETRLSRSFQNLAGKLAALNTPLNKVDSGFIVGSSLSPELSAYAEMSGKHSGSNTEALSDNKAKLRKAAERSLDKSRGHSTLGTRHLTKGKRGERPDRECSVM</sequence>
<evidence type="ECO:0000256" key="4">
    <source>
        <dbReference type="ARBA" id="ARBA00022670"/>
    </source>
</evidence>
<dbReference type="InterPro" id="IPR001394">
    <property type="entry name" value="Peptidase_C19_UCH"/>
</dbReference>
<dbReference type="EMBL" id="CAJPDQ010000041">
    <property type="protein sequence ID" value="CAF9931995.1"/>
    <property type="molecule type" value="Genomic_DNA"/>
</dbReference>
<dbReference type="Pfam" id="PF00443">
    <property type="entry name" value="UCH"/>
    <property type="match status" value="1"/>
</dbReference>
<gene>
    <name evidence="10" type="ORF">GOMPHAMPRED_006470</name>
</gene>
<dbReference type="OrthoDB" id="6287070at2759"/>
<feature type="compositionally biased region" description="Basic and acidic residues" evidence="8">
    <location>
        <begin position="729"/>
        <end position="747"/>
    </location>
</feature>
<feature type="compositionally biased region" description="Polar residues" evidence="8">
    <location>
        <begin position="661"/>
        <end position="674"/>
    </location>
</feature>
<keyword evidence="5" id="KW-0833">Ubl conjugation pathway</keyword>
<dbReference type="PANTHER" id="PTHR24006:SF722">
    <property type="entry name" value="UBIQUITIN CARBOXYL-TERMINAL HYDROLASE 48"/>
    <property type="match status" value="1"/>
</dbReference>
<dbReference type="GO" id="GO:0005829">
    <property type="term" value="C:cytosol"/>
    <property type="evidence" value="ECO:0007669"/>
    <property type="project" value="TreeGrafter"/>
</dbReference>
<protein>
    <recommendedName>
        <fullName evidence="3">ubiquitinyl hydrolase 1</fullName>
        <ecNumber evidence="3">3.4.19.12</ecNumber>
    </recommendedName>
</protein>
<evidence type="ECO:0000256" key="6">
    <source>
        <dbReference type="ARBA" id="ARBA00022801"/>
    </source>
</evidence>
<keyword evidence="11" id="KW-1185">Reference proteome</keyword>
<organism evidence="10 11">
    <name type="scientific">Gomphillus americanus</name>
    <dbReference type="NCBI Taxonomy" id="1940652"/>
    <lineage>
        <taxon>Eukaryota</taxon>
        <taxon>Fungi</taxon>
        <taxon>Dikarya</taxon>
        <taxon>Ascomycota</taxon>
        <taxon>Pezizomycotina</taxon>
        <taxon>Lecanoromycetes</taxon>
        <taxon>OSLEUM clade</taxon>
        <taxon>Ostropomycetidae</taxon>
        <taxon>Ostropales</taxon>
        <taxon>Graphidaceae</taxon>
        <taxon>Gomphilloideae</taxon>
        <taxon>Gomphillus</taxon>
    </lineage>
</organism>
<dbReference type="PANTHER" id="PTHR24006">
    <property type="entry name" value="UBIQUITIN CARBOXYL-TERMINAL HYDROLASE"/>
    <property type="match status" value="1"/>
</dbReference>
<comment type="caution">
    <text evidence="10">The sequence shown here is derived from an EMBL/GenBank/DDBJ whole genome shotgun (WGS) entry which is preliminary data.</text>
</comment>
<keyword evidence="6" id="KW-0378">Hydrolase</keyword>
<feature type="compositionally biased region" description="Polar residues" evidence="8">
    <location>
        <begin position="588"/>
        <end position="604"/>
    </location>
</feature>
<dbReference type="SUPFAM" id="SSF54001">
    <property type="entry name" value="Cysteine proteinases"/>
    <property type="match status" value="1"/>
</dbReference>
<dbReference type="Gene3D" id="3.90.70.10">
    <property type="entry name" value="Cysteine proteinases"/>
    <property type="match status" value="2"/>
</dbReference>
<evidence type="ECO:0000313" key="10">
    <source>
        <dbReference type="EMBL" id="CAF9931995.1"/>
    </source>
</evidence>
<keyword evidence="4" id="KW-0645">Protease</keyword>
<evidence type="ECO:0000256" key="3">
    <source>
        <dbReference type="ARBA" id="ARBA00012759"/>
    </source>
</evidence>
<feature type="region of interest" description="Disordered" evidence="8">
    <location>
        <begin position="562"/>
        <end position="674"/>
    </location>
</feature>